<keyword evidence="11" id="KW-0482">Metalloprotease</keyword>
<feature type="binding site" evidence="14">
    <location>
        <position position="334"/>
    </location>
    <ligand>
        <name>Zn(2+)</name>
        <dbReference type="ChEBI" id="CHEBI:29105"/>
        <note>catalytic</note>
    </ligand>
</feature>
<keyword evidence="6" id="KW-0963">Cytoplasm</keyword>
<evidence type="ECO:0000256" key="3">
    <source>
        <dbReference type="ARBA" id="ARBA00010136"/>
    </source>
</evidence>
<dbReference type="InterPro" id="IPR049980">
    <property type="entry name" value="LTA4H_cat"/>
</dbReference>
<evidence type="ECO:0000256" key="2">
    <source>
        <dbReference type="ARBA" id="ARBA00004496"/>
    </source>
</evidence>
<feature type="active site" description="Proton donor" evidence="12">
    <location>
        <position position="423"/>
    </location>
</feature>
<dbReference type="GO" id="GO:0008237">
    <property type="term" value="F:metallopeptidase activity"/>
    <property type="evidence" value="ECO:0007669"/>
    <property type="project" value="UniProtKB-KW"/>
</dbReference>
<dbReference type="SUPFAM" id="SSF48371">
    <property type="entry name" value="ARM repeat"/>
    <property type="match status" value="1"/>
</dbReference>
<dbReference type="Pfam" id="PF17900">
    <property type="entry name" value="Peptidase_M1_N"/>
    <property type="match status" value="1"/>
</dbReference>
<comment type="catalytic activity">
    <reaction evidence="1">
        <text>Release of an N-terminal amino acid, Xaa-|-Yaa- from a peptide, amide or arylamide. Xaa is preferably Ala, but may be most amino acids including Pro (slow action). When a terminal hydrophobic residue is followed by a prolyl residue, the two may be released as an intact Xaa-Pro dipeptide.</text>
        <dbReference type="EC" id="3.4.11.2"/>
    </reaction>
</comment>
<dbReference type="Gene3D" id="1.10.390.10">
    <property type="entry name" value="Neutral Protease Domain 2"/>
    <property type="match status" value="1"/>
</dbReference>
<dbReference type="Gene3D" id="3.30.2010.30">
    <property type="match status" value="1"/>
</dbReference>
<keyword evidence="9 17" id="KW-0378">Hydrolase</keyword>
<dbReference type="InterPro" id="IPR038502">
    <property type="entry name" value="M1_LTA-4_hydro/amino_C_sf"/>
</dbReference>
<evidence type="ECO:0000256" key="7">
    <source>
        <dbReference type="ARBA" id="ARBA00022670"/>
    </source>
</evidence>
<comment type="similarity">
    <text evidence="3">Belongs to the peptidase M1 family.</text>
</comment>
<evidence type="ECO:0000256" key="15">
    <source>
        <dbReference type="SAM" id="SignalP"/>
    </source>
</evidence>
<organism evidence="17 18">
    <name type="scientific">Allosphingosinicella indica</name>
    <dbReference type="NCBI Taxonomy" id="941907"/>
    <lineage>
        <taxon>Bacteria</taxon>
        <taxon>Pseudomonadati</taxon>
        <taxon>Pseudomonadota</taxon>
        <taxon>Alphaproteobacteria</taxon>
        <taxon>Sphingomonadales</taxon>
        <taxon>Sphingomonadaceae</taxon>
        <taxon>Allosphingosinicella</taxon>
    </lineage>
</organism>
<dbReference type="Pfam" id="PF09127">
    <property type="entry name" value="Leuk-A4-hydro_C"/>
    <property type="match status" value="1"/>
</dbReference>
<evidence type="ECO:0000256" key="8">
    <source>
        <dbReference type="ARBA" id="ARBA00022723"/>
    </source>
</evidence>
<feature type="domain" description="Peptidase M1 leukotriene A4 hydrolase/aminopeptidase C-terminal" evidence="16">
    <location>
        <begin position="502"/>
        <end position="641"/>
    </location>
</feature>
<evidence type="ECO:0000256" key="6">
    <source>
        <dbReference type="ARBA" id="ARBA00022490"/>
    </source>
</evidence>
<feature type="active site" description="Proton acceptor" evidence="12">
    <location>
        <position position="335"/>
    </location>
</feature>
<comment type="subcellular location">
    <subcellularLocation>
        <location evidence="2">Cytoplasm</location>
    </subcellularLocation>
</comment>
<dbReference type="InterPro" id="IPR045357">
    <property type="entry name" value="Aminopeptidase_N-like_N"/>
</dbReference>
<dbReference type="Proteomes" id="UP000192934">
    <property type="component" value="Chromosome I"/>
</dbReference>
<dbReference type="GO" id="GO:0005737">
    <property type="term" value="C:cytoplasm"/>
    <property type="evidence" value="ECO:0007669"/>
    <property type="project" value="UniProtKB-SubCell"/>
</dbReference>
<reference evidence="18" key="1">
    <citation type="submission" date="2017-04" db="EMBL/GenBank/DDBJ databases">
        <authorList>
            <person name="Varghese N."/>
            <person name="Submissions S."/>
        </authorList>
    </citation>
    <scope>NUCLEOTIDE SEQUENCE [LARGE SCALE GENOMIC DNA]</scope>
    <source>
        <strain evidence="18">Dd16</strain>
    </source>
</reference>
<sequence length="655" mass="71868">MIRFALALPFAAALALAGCKEKPAETPTDAPMQAGAQRMVAPVLLTPDAKDIHSYAVPAEARVTHVALNLTADFQQKILYGTATLHVAAAKGAKRIILDDKGLEIVSVRSRSGEPLRWQVGEGDDMLGRPLEVELAGADRIVIEYRSAPDAAALQWLTPEQTAGKRHPFLFSQGQSILNRTWIPTQDSPGIRQTWEARIVVPAPLKAVMSGEALTPEGEPAGEGKRAFRFRMDKPVAPYLIALAAGDIAFQSLGPRTGVWAEPVTLKAAANELHDTEKMVDAAERLYGPYRWGRYDMIVLPPSFPFGGMENPMLTFLTPTMLAGDRSLTSLIAHELAHSWSGNLVTNATWADFWLNEGITTYIESRIMEALYGPERAQMLKSLGWEDLQNAVRDAGGAAAPATQLHLDLKGQDPDEGMADIAYEKGAAFLRTIEAAVGRERFDAWLRSYFDRHAFQPITTRLFLEDLRANLIKGDTALEKKLQLDAWAYRPGIPSNAAAPVSPELEKMAAAAKAYGPETSPDALGFNNWGTQERVRFLNALPRDLGTEQLQRLDGTFKLSQTRNSEVLFAWLRLAIANRYDPAVPAIERFLTSMGRRKFVEPLFRDLLAQADWGRPIAERVYAKARPGYHAVTAGSVDALLKPAEEEAAKAEKAG</sequence>
<dbReference type="PANTHER" id="PTHR45726">
    <property type="entry name" value="LEUKOTRIENE A-4 HYDROLASE"/>
    <property type="match status" value="1"/>
</dbReference>
<keyword evidence="18" id="KW-1185">Reference proteome</keyword>
<evidence type="ECO:0000256" key="9">
    <source>
        <dbReference type="ARBA" id="ARBA00022801"/>
    </source>
</evidence>
<dbReference type="Pfam" id="PF01433">
    <property type="entry name" value="Peptidase_M1"/>
    <property type="match status" value="1"/>
</dbReference>
<protein>
    <recommendedName>
        <fullName evidence="5">Aminopeptidase N</fullName>
        <ecNumber evidence="4">3.4.11.2</ecNumber>
    </recommendedName>
</protein>
<name>A0A1X7G058_9SPHN</name>
<dbReference type="PANTHER" id="PTHR45726:SF3">
    <property type="entry name" value="LEUKOTRIENE A-4 HYDROLASE"/>
    <property type="match status" value="1"/>
</dbReference>
<dbReference type="InterPro" id="IPR034015">
    <property type="entry name" value="M1_LTA4H"/>
</dbReference>
<dbReference type="InterPro" id="IPR027268">
    <property type="entry name" value="Peptidase_M4/M1_CTD_sf"/>
</dbReference>
<dbReference type="SUPFAM" id="SSF63737">
    <property type="entry name" value="Leukotriene A4 hydrolase N-terminal domain"/>
    <property type="match status" value="1"/>
</dbReference>
<evidence type="ECO:0000313" key="17">
    <source>
        <dbReference type="EMBL" id="SMF61735.1"/>
    </source>
</evidence>
<comment type="cofactor">
    <cofactor evidence="14">
        <name>Zn(2+)</name>
        <dbReference type="ChEBI" id="CHEBI:29105"/>
    </cofactor>
    <text evidence="14">Binds 1 zinc ion per subunit.</text>
</comment>
<evidence type="ECO:0000256" key="4">
    <source>
        <dbReference type="ARBA" id="ARBA00012564"/>
    </source>
</evidence>
<dbReference type="Gene3D" id="1.25.40.320">
    <property type="entry name" value="Peptidase M1, leukotriene A4 hydrolase/aminopeptidase C-terminal domain"/>
    <property type="match status" value="1"/>
</dbReference>
<feature type="binding site" evidence="13">
    <location>
        <begin position="173"/>
        <end position="175"/>
    </location>
    <ligand>
        <name>a peptide</name>
        <dbReference type="ChEBI" id="CHEBI:60466"/>
    </ligand>
</feature>
<dbReference type="InterPro" id="IPR016024">
    <property type="entry name" value="ARM-type_fold"/>
</dbReference>
<dbReference type="InterPro" id="IPR014782">
    <property type="entry name" value="Peptidase_M1_dom"/>
</dbReference>
<evidence type="ECO:0000256" key="10">
    <source>
        <dbReference type="ARBA" id="ARBA00022833"/>
    </source>
</evidence>
<feature type="binding site" evidence="14">
    <location>
        <position position="338"/>
    </location>
    <ligand>
        <name>Zn(2+)</name>
        <dbReference type="ChEBI" id="CHEBI:29105"/>
        <note>catalytic</note>
    </ligand>
</feature>
<dbReference type="InterPro" id="IPR015211">
    <property type="entry name" value="Peptidase_M1_C"/>
</dbReference>
<evidence type="ECO:0000256" key="13">
    <source>
        <dbReference type="PIRSR" id="PIRSR634015-2"/>
    </source>
</evidence>
<feature type="chain" id="PRO_5012665594" description="Aminopeptidase N" evidence="15">
    <location>
        <begin position="18"/>
        <end position="655"/>
    </location>
</feature>
<feature type="binding site" evidence="13">
    <location>
        <begin position="305"/>
        <end position="310"/>
    </location>
    <ligand>
        <name>a peptide</name>
        <dbReference type="ChEBI" id="CHEBI:60466"/>
    </ligand>
</feature>
<dbReference type="GO" id="GO:0008270">
    <property type="term" value="F:zinc ion binding"/>
    <property type="evidence" value="ECO:0007669"/>
    <property type="project" value="InterPro"/>
</dbReference>
<keyword evidence="10 14" id="KW-0862">Zinc</keyword>
<evidence type="ECO:0000256" key="12">
    <source>
        <dbReference type="PIRSR" id="PIRSR634015-1"/>
    </source>
</evidence>
<dbReference type="STRING" id="941907.SAMN06295910_0728"/>
<evidence type="ECO:0000256" key="5">
    <source>
        <dbReference type="ARBA" id="ARBA00015611"/>
    </source>
</evidence>
<keyword evidence="8 14" id="KW-0479">Metal-binding</keyword>
<dbReference type="GO" id="GO:0016285">
    <property type="term" value="F:alanyl aminopeptidase activity"/>
    <property type="evidence" value="ECO:0007669"/>
    <property type="project" value="UniProtKB-EC"/>
</dbReference>
<evidence type="ECO:0000256" key="11">
    <source>
        <dbReference type="ARBA" id="ARBA00023049"/>
    </source>
</evidence>
<dbReference type="EC" id="3.4.11.2" evidence="4"/>
<dbReference type="EMBL" id="LT840185">
    <property type="protein sequence ID" value="SMF61735.1"/>
    <property type="molecule type" value="Genomic_DNA"/>
</dbReference>
<keyword evidence="15" id="KW-0732">Signal</keyword>
<dbReference type="InterPro" id="IPR042097">
    <property type="entry name" value="Aminopeptidase_N-like_N_sf"/>
</dbReference>
<dbReference type="PRINTS" id="PR00756">
    <property type="entry name" value="ALADIPTASE"/>
</dbReference>
<dbReference type="InterPro" id="IPR001930">
    <property type="entry name" value="Peptidase_M1"/>
</dbReference>
<evidence type="ECO:0000259" key="16">
    <source>
        <dbReference type="SMART" id="SM01263"/>
    </source>
</evidence>
<evidence type="ECO:0000256" key="14">
    <source>
        <dbReference type="PIRSR" id="PIRSR634015-3"/>
    </source>
</evidence>
<dbReference type="Gene3D" id="2.60.40.1730">
    <property type="entry name" value="tricorn interacting facor f3 domain"/>
    <property type="match status" value="1"/>
</dbReference>
<proteinExistence type="inferred from homology"/>
<dbReference type="CDD" id="cd09599">
    <property type="entry name" value="M1_LTA4H"/>
    <property type="match status" value="1"/>
</dbReference>
<dbReference type="FunFam" id="3.30.2010.30:FF:000001">
    <property type="entry name" value="Leukotriene A(4) hydrolase"/>
    <property type="match status" value="1"/>
</dbReference>
<dbReference type="PROSITE" id="PS51257">
    <property type="entry name" value="PROKAR_LIPOPROTEIN"/>
    <property type="match status" value="1"/>
</dbReference>
<evidence type="ECO:0000313" key="18">
    <source>
        <dbReference type="Proteomes" id="UP000192934"/>
    </source>
</evidence>
<gene>
    <name evidence="17" type="ORF">SAMN06295910_0728</name>
</gene>
<feature type="binding site" evidence="13">
    <location>
        <begin position="596"/>
        <end position="598"/>
    </location>
    <ligand>
        <name>a peptide</name>
        <dbReference type="ChEBI" id="CHEBI:60466"/>
    </ligand>
</feature>
<evidence type="ECO:0000256" key="1">
    <source>
        <dbReference type="ARBA" id="ARBA00000098"/>
    </source>
</evidence>
<dbReference type="AlphaFoldDB" id="A0A1X7G058"/>
<feature type="signal peptide" evidence="15">
    <location>
        <begin position="1"/>
        <end position="17"/>
    </location>
</feature>
<dbReference type="RefSeq" id="WP_244552412.1">
    <property type="nucleotide sequence ID" value="NZ_LT840185.1"/>
</dbReference>
<accession>A0A1X7G058</accession>
<dbReference type="SMART" id="SM01263">
    <property type="entry name" value="Leuk-A4-hydro_C"/>
    <property type="match status" value="1"/>
</dbReference>
<dbReference type="SUPFAM" id="SSF55486">
    <property type="entry name" value="Metalloproteases ('zincins'), catalytic domain"/>
    <property type="match status" value="1"/>
</dbReference>
<feature type="binding site" evidence="14">
    <location>
        <position position="357"/>
    </location>
    <ligand>
        <name>Zn(2+)</name>
        <dbReference type="ChEBI" id="CHEBI:29105"/>
        <note>catalytic</note>
    </ligand>
</feature>
<dbReference type="GO" id="GO:0006508">
    <property type="term" value="P:proteolysis"/>
    <property type="evidence" value="ECO:0007669"/>
    <property type="project" value="UniProtKB-KW"/>
</dbReference>
<keyword evidence="7" id="KW-0645">Protease</keyword>